<evidence type="ECO:0000313" key="2">
    <source>
        <dbReference type="Proteomes" id="UP000253551"/>
    </source>
</evidence>
<dbReference type="AlphaFoldDB" id="A0A367JRC2"/>
<accession>A0A367JRC2</accession>
<keyword evidence="2" id="KW-1185">Reference proteome</keyword>
<comment type="caution">
    <text evidence="1">The sequence shown here is derived from an EMBL/GenBank/DDBJ whole genome shotgun (WGS) entry which is preliminary data.</text>
</comment>
<dbReference type="Proteomes" id="UP000253551">
    <property type="component" value="Unassembled WGS sequence"/>
</dbReference>
<organism evidence="1 2">
    <name type="scientific">Rhizopus stolonifer</name>
    <name type="common">Rhizopus nigricans</name>
    <dbReference type="NCBI Taxonomy" id="4846"/>
    <lineage>
        <taxon>Eukaryota</taxon>
        <taxon>Fungi</taxon>
        <taxon>Fungi incertae sedis</taxon>
        <taxon>Mucoromycota</taxon>
        <taxon>Mucoromycotina</taxon>
        <taxon>Mucoromycetes</taxon>
        <taxon>Mucorales</taxon>
        <taxon>Mucorineae</taxon>
        <taxon>Rhizopodaceae</taxon>
        <taxon>Rhizopus</taxon>
    </lineage>
</organism>
<sequence>MSSLDPFIIYTVKLAMDFKLKESSAMASEPVPILTMDPIPLDLRYKPTLRKDNVLSLLYHAEEQWTQSCMELSDKQVHIQQAIFLDTLRLLVKAVMPDVTLKRFHEPIWFAAQVLVHHCHIRHLEHTSNALRPLAGQLYHTMYQLRLLLHQALEQQGILSQRYFWSTHFFQTKENTQLLDSFSPLLEAWIRQWSEFESALYEAYVHVVFGEYDLNHFKATRQPGLVSLSLDTCNALTTVLPIVLDRAIQVNTIRVGSIQSLDPEAFLAMPRLAVLAGVTWLAHLTGWRNPKTALPAWIGSHQQTLKQLVHDISELEKLLNRPSEEEHYAFVELYHTLEQSLVQGRHEEKEQNPLEKTIYLNVCQVADSIVSSAYAQSFTTVLYQLFRQIGMRYDIEFEEEEKEDAIPIEQIVLDLAIL</sequence>
<evidence type="ECO:0000313" key="1">
    <source>
        <dbReference type="EMBL" id="RCH92435.1"/>
    </source>
</evidence>
<reference evidence="1 2" key="1">
    <citation type="journal article" date="2018" name="G3 (Bethesda)">
        <title>Phylogenetic and Phylogenomic Definition of Rhizopus Species.</title>
        <authorList>
            <person name="Gryganskyi A.P."/>
            <person name="Golan J."/>
            <person name="Dolatabadi S."/>
            <person name="Mondo S."/>
            <person name="Robb S."/>
            <person name="Idnurm A."/>
            <person name="Muszewska A."/>
            <person name="Steczkiewicz K."/>
            <person name="Masonjones S."/>
            <person name="Liao H.L."/>
            <person name="Gajdeczka M.T."/>
            <person name="Anike F."/>
            <person name="Vuek A."/>
            <person name="Anishchenko I.M."/>
            <person name="Voigt K."/>
            <person name="de Hoog G.S."/>
            <person name="Smith M.E."/>
            <person name="Heitman J."/>
            <person name="Vilgalys R."/>
            <person name="Stajich J.E."/>
        </authorList>
    </citation>
    <scope>NUCLEOTIDE SEQUENCE [LARGE SCALE GENOMIC DNA]</scope>
    <source>
        <strain evidence="1 2">LSU 92-RS-03</strain>
    </source>
</reference>
<gene>
    <name evidence="1" type="ORF">CU098_009420</name>
</gene>
<proteinExistence type="predicted"/>
<name>A0A367JRC2_RHIST</name>
<dbReference type="OrthoDB" id="20035at2759"/>
<protein>
    <submittedName>
        <fullName evidence="1">Uncharacterized protein</fullName>
    </submittedName>
</protein>
<dbReference type="EMBL" id="PJQM01002840">
    <property type="protein sequence ID" value="RCH92435.1"/>
    <property type="molecule type" value="Genomic_DNA"/>
</dbReference>